<feature type="transmembrane region" description="Helical" evidence="9">
    <location>
        <begin position="309"/>
        <end position="331"/>
    </location>
</feature>
<feature type="transmembrane region" description="Helical" evidence="9">
    <location>
        <begin position="42"/>
        <end position="61"/>
    </location>
</feature>
<dbReference type="SUPFAM" id="SSF161098">
    <property type="entry name" value="MetI-like"/>
    <property type="match status" value="1"/>
</dbReference>
<name>A0A2T4PY35_STAWA</name>
<proteinExistence type="inferred from homology"/>
<feature type="transmembrane region" description="Helical" evidence="9">
    <location>
        <begin position="226"/>
        <end position="256"/>
    </location>
</feature>
<evidence type="ECO:0000256" key="4">
    <source>
        <dbReference type="ARBA" id="ARBA00022596"/>
    </source>
</evidence>
<gene>
    <name evidence="11" type="ORF">BU085_11030</name>
</gene>
<dbReference type="GO" id="GO:0055085">
    <property type="term" value="P:transmembrane transport"/>
    <property type="evidence" value="ECO:0007669"/>
    <property type="project" value="InterPro"/>
</dbReference>
<keyword evidence="4" id="KW-0533">Nickel</keyword>
<accession>A0A2T4PY35</accession>
<dbReference type="Pfam" id="PF12911">
    <property type="entry name" value="OppC_N"/>
    <property type="match status" value="1"/>
</dbReference>
<dbReference type="CDD" id="cd06261">
    <property type="entry name" value="TM_PBP2"/>
    <property type="match status" value="1"/>
</dbReference>
<comment type="similarity">
    <text evidence="9">Belongs to the binding-protein-dependent transport system permease family.</text>
</comment>
<dbReference type="EMBL" id="PZEV01000047">
    <property type="protein sequence ID" value="PTI49842.1"/>
    <property type="molecule type" value="Genomic_DNA"/>
</dbReference>
<keyword evidence="3" id="KW-1003">Cell membrane</keyword>
<protein>
    <submittedName>
        <fullName evidence="11">ABC transporter permease</fullName>
    </submittedName>
</protein>
<feature type="domain" description="ABC transmembrane type-1" evidence="10">
    <location>
        <begin position="185"/>
        <end position="373"/>
    </location>
</feature>
<evidence type="ECO:0000259" key="10">
    <source>
        <dbReference type="PROSITE" id="PS50928"/>
    </source>
</evidence>
<evidence type="ECO:0000256" key="7">
    <source>
        <dbReference type="ARBA" id="ARBA00023112"/>
    </source>
</evidence>
<dbReference type="PANTHER" id="PTHR43386">
    <property type="entry name" value="OLIGOPEPTIDE TRANSPORT SYSTEM PERMEASE PROTEIN APPC"/>
    <property type="match status" value="1"/>
</dbReference>
<feature type="transmembrane region" description="Helical" evidence="9">
    <location>
        <begin position="73"/>
        <end position="94"/>
    </location>
</feature>
<evidence type="ECO:0000256" key="2">
    <source>
        <dbReference type="ARBA" id="ARBA00022448"/>
    </source>
</evidence>
<keyword evidence="2 9" id="KW-0813">Transport</keyword>
<dbReference type="InterPro" id="IPR035906">
    <property type="entry name" value="MetI-like_sf"/>
</dbReference>
<dbReference type="InterPro" id="IPR000515">
    <property type="entry name" value="MetI-like"/>
</dbReference>
<sequence>MQSFTIKHLKTDQLFTLCAILVFSLTILTTLLNLFKGYVTDAFYVVLLLITLLTLIIGWIGLHQQSHHSLNRLFNLILILSSFTGNLFTLLVFITKYHNQRASKLEYYNGWEAFITKFKANKIALISLVILTYLLTLSITGVFTFDVTFATQNQFNQLLQPPSWSHPFGTDDFGRDVFTRIVIGTKLTYFIAIISVVISVIFGILFGLISGYVSKVDNTIMRLLDILFAIPTLLLAVAIIASFGASTLTLIIALSIGNIPSFTRTMRATVLEIKRQEFIDAAHITGERDTRILLQYILPNALAPMIVRFSLNVGVVVLTTSGLSFLGLGVSPDVPEWGNILRTGSNYLETHSNLAIFPGLCIMILVLAFNFIGDAVRDALDPKIQ</sequence>
<evidence type="ECO:0000256" key="8">
    <source>
        <dbReference type="ARBA" id="ARBA00023136"/>
    </source>
</evidence>
<dbReference type="InterPro" id="IPR025966">
    <property type="entry name" value="OppC_N"/>
</dbReference>
<evidence type="ECO:0000313" key="11">
    <source>
        <dbReference type="EMBL" id="PTI49842.1"/>
    </source>
</evidence>
<dbReference type="GO" id="GO:0005886">
    <property type="term" value="C:plasma membrane"/>
    <property type="evidence" value="ECO:0007669"/>
    <property type="project" value="UniProtKB-SubCell"/>
</dbReference>
<evidence type="ECO:0000256" key="1">
    <source>
        <dbReference type="ARBA" id="ARBA00004651"/>
    </source>
</evidence>
<organism evidence="11 12">
    <name type="scientific">Staphylococcus warneri</name>
    <dbReference type="NCBI Taxonomy" id="1292"/>
    <lineage>
        <taxon>Bacteria</taxon>
        <taxon>Bacillati</taxon>
        <taxon>Bacillota</taxon>
        <taxon>Bacilli</taxon>
        <taxon>Bacillales</taxon>
        <taxon>Staphylococcaceae</taxon>
        <taxon>Staphylococcus</taxon>
    </lineage>
</organism>
<evidence type="ECO:0000313" key="12">
    <source>
        <dbReference type="Proteomes" id="UP000240717"/>
    </source>
</evidence>
<comment type="caution">
    <text evidence="11">The sequence shown here is derived from an EMBL/GenBank/DDBJ whole genome shotgun (WGS) entry which is preliminary data.</text>
</comment>
<comment type="subcellular location">
    <subcellularLocation>
        <location evidence="1 9">Cell membrane</location>
        <topology evidence="1 9">Multi-pass membrane protein</topology>
    </subcellularLocation>
</comment>
<evidence type="ECO:0000256" key="3">
    <source>
        <dbReference type="ARBA" id="ARBA00022475"/>
    </source>
</evidence>
<keyword evidence="6 9" id="KW-1133">Transmembrane helix</keyword>
<dbReference type="InterPro" id="IPR050366">
    <property type="entry name" value="BP-dependent_transpt_permease"/>
</dbReference>
<feature type="transmembrane region" description="Helical" evidence="9">
    <location>
        <begin position="123"/>
        <end position="145"/>
    </location>
</feature>
<feature type="transmembrane region" description="Helical" evidence="9">
    <location>
        <begin position="352"/>
        <end position="372"/>
    </location>
</feature>
<dbReference type="PROSITE" id="PS50928">
    <property type="entry name" value="ABC_TM1"/>
    <property type="match status" value="1"/>
</dbReference>
<keyword evidence="5 9" id="KW-0812">Transmembrane</keyword>
<evidence type="ECO:0000256" key="9">
    <source>
        <dbReference type="RuleBase" id="RU363032"/>
    </source>
</evidence>
<dbReference type="PANTHER" id="PTHR43386:SF1">
    <property type="entry name" value="D,D-DIPEPTIDE TRANSPORT SYSTEM PERMEASE PROTEIN DDPC-RELATED"/>
    <property type="match status" value="1"/>
</dbReference>
<dbReference type="AlphaFoldDB" id="A0A2T4PY35"/>
<reference evidence="11 12" key="1">
    <citation type="journal article" date="2016" name="Front. Microbiol.">
        <title>Comprehensive Phylogenetic Analysis of Bovine Non-aureus Staphylococci Species Based on Whole-Genome Sequencing.</title>
        <authorList>
            <person name="Naushad S."/>
            <person name="Barkema H.W."/>
            <person name="Luby C."/>
            <person name="Condas L.A."/>
            <person name="Nobrega D.B."/>
            <person name="Carson D.A."/>
            <person name="De Buck J."/>
        </authorList>
    </citation>
    <scope>NUCLEOTIDE SEQUENCE [LARGE SCALE GENOMIC DNA]</scope>
    <source>
        <strain evidence="11 12">SNUC 2993</strain>
    </source>
</reference>
<keyword evidence="8 9" id="KW-0472">Membrane</keyword>
<dbReference type="Pfam" id="PF00528">
    <property type="entry name" value="BPD_transp_1"/>
    <property type="match status" value="1"/>
</dbReference>
<evidence type="ECO:0000256" key="6">
    <source>
        <dbReference type="ARBA" id="ARBA00022989"/>
    </source>
</evidence>
<keyword evidence="7" id="KW-0921">Nickel transport</keyword>
<keyword evidence="7" id="KW-0406">Ion transport</keyword>
<dbReference type="RefSeq" id="WP_107532580.1">
    <property type="nucleotide sequence ID" value="NZ_PZEV01000047.1"/>
</dbReference>
<evidence type="ECO:0000256" key="5">
    <source>
        <dbReference type="ARBA" id="ARBA00022692"/>
    </source>
</evidence>
<feature type="transmembrane region" description="Helical" evidence="9">
    <location>
        <begin position="187"/>
        <end position="214"/>
    </location>
</feature>
<dbReference type="Gene3D" id="1.10.3720.10">
    <property type="entry name" value="MetI-like"/>
    <property type="match status" value="1"/>
</dbReference>
<feature type="transmembrane region" description="Helical" evidence="9">
    <location>
        <begin position="14"/>
        <end position="35"/>
    </location>
</feature>
<dbReference type="Proteomes" id="UP000240717">
    <property type="component" value="Unassembled WGS sequence"/>
</dbReference>
<dbReference type="GO" id="GO:0015675">
    <property type="term" value="P:nickel cation transport"/>
    <property type="evidence" value="ECO:0007669"/>
    <property type="project" value="UniProtKB-KW"/>
</dbReference>